<accession>A0ABS4MCE2</accession>
<reference evidence="2 3" key="1">
    <citation type="submission" date="2021-03" db="EMBL/GenBank/DDBJ databases">
        <title>Genomic Encyclopedia of Type Strains, Phase IV (KMG-IV): sequencing the most valuable type-strain genomes for metagenomic binning, comparative biology and taxonomic classification.</title>
        <authorList>
            <person name="Goeker M."/>
        </authorList>
    </citation>
    <scope>NUCLEOTIDE SEQUENCE [LARGE SCALE GENOMIC DNA]</scope>
    <source>
        <strain evidence="2 3">DSM 101872</strain>
    </source>
</reference>
<dbReference type="Proteomes" id="UP001519292">
    <property type="component" value="Unassembled WGS sequence"/>
</dbReference>
<gene>
    <name evidence="2" type="ORF">J2Z60_000521</name>
</gene>
<protein>
    <submittedName>
        <fullName evidence="2">Uncharacterized protein</fullName>
    </submittedName>
</protein>
<dbReference type="EMBL" id="JAGGLU010000002">
    <property type="protein sequence ID" value="MBP2057357.1"/>
    <property type="molecule type" value="Genomic_DNA"/>
</dbReference>
<proteinExistence type="predicted"/>
<organism evidence="2 3">
    <name type="scientific">Lactobacillus colini</name>
    <dbReference type="NCBI Taxonomy" id="1819254"/>
    <lineage>
        <taxon>Bacteria</taxon>
        <taxon>Bacillati</taxon>
        <taxon>Bacillota</taxon>
        <taxon>Bacilli</taxon>
        <taxon>Lactobacillales</taxon>
        <taxon>Lactobacillaceae</taxon>
        <taxon>Lactobacillus</taxon>
    </lineage>
</organism>
<evidence type="ECO:0000256" key="1">
    <source>
        <dbReference type="SAM" id="Phobius"/>
    </source>
</evidence>
<keyword evidence="1" id="KW-0812">Transmembrane</keyword>
<sequence>MFTMVLGAILATTTIFWALTLMAKAQIVAMRYLSVAFLATVGFAKLVWRYFRSFFMKVRNSLAKKKTK</sequence>
<evidence type="ECO:0000313" key="2">
    <source>
        <dbReference type="EMBL" id="MBP2057357.1"/>
    </source>
</evidence>
<name>A0ABS4MCE2_9LACO</name>
<feature type="transmembrane region" description="Helical" evidence="1">
    <location>
        <begin position="35"/>
        <end position="51"/>
    </location>
</feature>
<comment type="caution">
    <text evidence="2">The sequence shown here is derived from an EMBL/GenBank/DDBJ whole genome shotgun (WGS) entry which is preliminary data.</text>
</comment>
<evidence type="ECO:0000313" key="3">
    <source>
        <dbReference type="Proteomes" id="UP001519292"/>
    </source>
</evidence>
<dbReference type="RefSeq" id="WP_209686107.1">
    <property type="nucleotide sequence ID" value="NZ_JAGGLU010000002.1"/>
</dbReference>
<keyword evidence="1" id="KW-1133">Transmembrane helix</keyword>
<keyword evidence="3" id="KW-1185">Reference proteome</keyword>
<keyword evidence="1" id="KW-0472">Membrane</keyword>